<dbReference type="Proteomes" id="UP000004095">
    <property type="component" value="Unassembled WGS sequence"/>
</dbReference>
<name>A1ZJC5_MICM2</name>
<comment type="caution">
    <text evidence="1">The sequence shown here is derived from an EMBL/GenBank/DDBJ whole genome shotgun (WGS) entry which is preliminary data.</text>
</comment>
<evidence type="ECO:0000313" key="2">
    <source>
        <dbReference type="Proteomes" id="UP000004095"/>
    </source>
</evidence>
<keyword evidence="2" id="KW-1185">Reference proteome</keyword>
<protein>
    <submittedName>
        <fullName evidence="1">Uncharacterized protein</fullName>
    </submittedName>
</protein>
<proteinExistence type="predicted"/>
<gene>
    <name evidence="1" type="ORF">M23134_00545</name>
</gene>
<evidence type="ECO:0000313" key="1">
    <source>
        <dbReference type="EMBL" id="EAY29661.1"/>
    </source>
</evidence>
<dbReference type="AlphaFoldDB" id="A1ZJC5"/>
<reference evidence="1 2" key="1">
    <citation type="submission" date="2007-01" db="EMBL/GenBank/DDBJ databases">
        <authorList>
            <person name="Haygood M."/>
            <person name="Podell S."/>
            <person name="Anderson C."/>
            <person name="Hopkinson B."/>
            <person name="Roe K."/>
            <person name="Barbeau K."/>
            <person name="Gaasterland T."/>
            <person name="Ferriera S."/>
            <person name="Johnson J."/>
            <person name="Kravitz S."/>
            <person name="Beeson K."/>
            <person name="Sutton G."/>
            <person name="Rogers Y.-H."/>
            <person name="Friedman R."/>
            <person name="Frazier M."/>
            <person name="Venter J.C."/>
        </authorList>
    </citation>
    <scope>NUCLEOTIDE SEQUENCE [LARGE SCALE GENOMIC DNA]</scope>
    <source>
        <strain evidence="1 2">ATCC 23134</strain>
    </source>
</reference>
<organism evidence="1 2">
    <name type="scientific">Microscilla marina ATCC 23134</name>
    <dbReference type="NCBI Taxonomy" id="313606"/>
    <lineage>
        <taxon>Bacteria</taxon>
        <taxon>Pseudomonadati</taxon>
        <taxon>Bacteroidota</taxon>
        <taxon>Cytophagia</taxon>
        <taxon>Cytophagales</taxon>
        <taxon>Microscillaceae</taxon>
        <taxon>Microscilla</taxon>
    </lineage>
</organism>
<sequence length="59" mass="6933">MIDPEQLKTDLLTGCLRQTDWCFLKKNGNRFLAKVFKLKPILRHFYSSPYRQCIGGKQS</sequence>
<dbReference type="EMBL" id="AAWS01000010">
    <property type="protein sequence ID" value="EAY29661.1"/>
    <property type="molecule type" value="Genomic_DNA"/>
</dbReference>
<accession>A1ZJC5</accession>